<dbReference type="AlphaFoldDB" id="A0AAD7RQF3"/>
<name>A0AAD7RQF3_9TELE</name>
<evidence type="ECO:0000313" key="8">
    <source>
        <dbReference type="Proteomes" id="UP001221898"/>
    </source>
</evidence>
<dbReference type="GO" id="GO:0005634">
    <property type="term" value="C:nucleus"/>
    <property type="evidence" value="ECO:0007669"/>
    <property type="project" value="TreeGrafter"/>
</dbReference>
<evidence type="ECO:0000256" key="5">
    <source>
        <dbReference type="ARBA" id="ARBA00022840"/>
    </source>
</evidence>
<dbReference type="GO" id="GO:0005524">
    <property type="term" value="F:ATP binding"/>
    <property type="evidence" value="ECO:0007669"/>
    <property type="project" value="UniProtKB-KW"/>
</dbReference>
<dbReference type="SUPFAM" id="SSF56112">
    <property type="entry name" value="Protein kinase-like (PK-like)"/>
    <property type="match status" value="1"/>
</dbReference>
<evidence type="ECO:0000259" key="6">
    <source>
        <dbReference type="PROSITE" id="PS50011"/>
    </source>
</evidence>
<keyword evidence="5" id="KW-0067">ATP-binding</keyword>
<dbReference type="PANTHER" id="PTHR24058">
    <property type="entry name" value="DUAL SPECIFICITY PROTEIN KINASE"/>
    <property type="match status" value="1"/>
</dbReference>
<keyword evidence="2" id="KW-0808">Transferase</keyword>
<sequence>MKQEIKRVAALKRKNVDCNIMRFYEAFREQMHCYLVFEELEKTLYQLQMEHKFGKRAIRDIRTITFQILAALVKLKDMGKVHTDLKGKNIMVVNQQRQPLRVKVIDFGAW</sequence>
<dbReference type="GO" id="GO:0004674">
    <property type="term" value="F:protein serine/threonine kinase activity"/>
    <property type="evidence" value="ECO:0007669"/>
    <property type="project" value="UniProtKB-KW"/>
</dbReference>
<proteinExistence type="predicted"/>
<evidence type="ECO:0000256" key="3">
    <source>
        <dbReference type="ARBA" id="ARBA00022741"/>
    </source>
</evidence>
<dbReference type="PROSITE" id="PS50011">
    <property type="entry name" value="PROTEIN_KINASE_DOM"/>
    <property type="match status" value="1"/>
</dbReference>
<dbReference type="Pfam" id="PF00069">
    <property type="entry name" value="Pkinase"/>
    <property type="match status" value="1"/>
</dbReference>
<protein>
    <recommendedName>
        <fullName evidence="6">Protein kinase domain-containing protein</fullName>
    </recommendedName>
</protein>
<evidence type="ECO:0000313" key="7">
    <source>
        <dbReference type="EMBL" id="KAJ8388263.1"/>
    </source>
</evidence>
<gene>
    <name evidence="7" type="ORF">AAFF_G00135240</name>
</gene>
<evidence type="ECO:0000256" key="1">
    <source>
        <dbReference type="ARBA" id="ARBA00022527"/>
    </source>
</evidence>
<dbReference type="InterPro" id="IPR011009">
    <property type="entry name" value="Kinase-like_dom_sf"/>
</dbReference>
<dbReference type="PANTHER" id="PTHR24058:SF46">
    <property type="entry name" value="HOMEODOMAIN-INTERACTING PROTEIN KINASE 4"/>
    <property type="match status" value="1"/>
</dbReference>
<keyword evidence="1" id="KW-0723">Serine/threonine-protein kinase</keyword>
<dbReference type="Proteomes" id="UP001221898">
    <property type="component" value="Unassembled WGS sequence"/>
</dbReference>
<evidence type="ECO:0000256" key="2">
    <source>
        <dbReference type="ARBA" id="ARBA00022679"/>
    </source>
</evidence>
<comment type="caution">
    <text evidence="7">The sequence shown here is derived from an EMBL/GenBank/DDBJ whole genome shotgun (WGS) entry which is preliminary data.</text>
</comment>
<feature type="domain" description="Protein kinase" evidence="6">
    <location>
        <begin position="1"/>
        <end position="110"/>
    </location>
</feature>
<dbReference type="GO" id="GO:0004713">
    <property type="term" value="F:protein tyrosine kinase activity"/>
    <property type="evidence" value="ECO:0007669"/>
    <property type="project" value="TreeGrafter"/>
</dbReference>
<dbReference type="InterPro" id="IPR000719">
    <property type="entry name" value="Prot_kinase_dom"/>
</dbReference>
<dbReference type="EMBL" id="JAINUG010000197">
    <property type="protein sequence ID" value="KAJ8388263.1"/>
    <property type="molecule type" value="Genomic_DNA"/>
</dbReference>
<keyword evidence="8" id="KW-1185">Reference proteome</keyword>
<keyword evidence="3" id="KW-0547">Nucleotide-binding</keyword>
<organism evidence="7 8">
    <name type="scientific">Aldrovandia affinis</name>
    <dbReference type="NCBI Taxonomy" id="143900"/>
    <lineage>
        <taxon>Eukaryota</taxon>
        <taxon>Metazoa</taxon>
        <taxon>Chordata</taxon>
        <taxon>Craniata</taxon>
        <taxon>Vertebrata</taxon>
        <taxon>Euteleostomi</taxon>
        <taxon>Actinopterygii</taxon>
        <taxon>Neopterygii</taxon>
        <taxon>Teleostei</taxon>
        <taxon>Notacanthiformes</taxon>
        <taxon>Halosauridae</taxon>
        <taxon>Aldrovandia</taxon>
    </lineage>
</organism>
<dbReference type="Gene3D" id="1.10.510.10">
    <property type="entry name" value="Transferase(Phosphotransferase) domain 1"/>
    <property type="match status" value="1"/>
</dbReference>
<accession>A0AAD7RQF3</accession>
<keyword evidence="4" id="KW-0418">Kinase</keyword>
<dbReference type="InterPro" id="IPR050494">
    <property type="entry name" value="Ser_Thr_dual-spec_kinase"/>
</dbReference>
<reference evidence="7" key="1">
    <citation type="journal article" date="2023" name="Science">
        <title>Genome structures resolve the early diversification of teleost fishes.</title>
        <authorList>
            <person name="Parey E."/>
            <person name="Louis A."/>
            <person name="Montfort J."/>
            <person name="Bouchez O."/>
            <person name="Roques C."/>
            <person name="Iampietro C."/>
            <person name="Lluch J."/>
            <person name="Castinel A."/>
            <person name="Donnadieu C."/>
            <person name="Desvignes T."/>
            <person name="Floi Bucao C."/>
            <person name="Jouanno E."/>
            <person name="Wen M."/>
            <person name="Mejri S."/>
            <person name="Dirks R."/>
            <person name="Jansen H."/>
            <person name="Henkel C."/>
            <person name="Chen W.J."/>
            <person name="Zahm M."/>
            <person name="Cabau C."/>
            <person name="Klopp C."/>
            <person name="Thompson A.W."/>
            <person name="Robinson-Rechavi M."/>
            <person name="Braasch I."/>
            <person name="Lecointre G."/>
            <person name="Bobe J."/>
            <person name="Postlethwait J.H."/>
            <person name="Berthelot C."/>
            <person name="Roest Crollius H."/>
            <person name="Guiguen Y."/>
        </authorList>
    </citation>
    <scope>NUCLEOTIDE SEQUENCE</scope>
    <source>
        <strain evidence="7">NC1722</strain>
    </source>
</reference>
<dbReference type="GO" id="GO:0005737">
    <property type="term" value="C:cytoplasm"/>
    <property type="evidence" value="ECO:0007669"/>
    <property type="project" value="TreeGrafter"/>
</dbReference>
<evidence type="ECO:0000256" key="4">
    <source>
        <dbReference type="ARBA" id="ARBA00022777"/>
    </source>
</evidence>